<keyword evidence="11" id="KW-1185">Reference proteome</keyword>
<dbReference type="OrthoDB" id="7432315at2"/>
<evidence type="ECO:0000256" key="4">
    <source>
        <dbReference type="ARBA" id="ARBA00022679"/>
    </source>
</evidence>
<keyword evidence="3" id="KW-0328">Glycosyltransferase</keyword>
<evidence type="ECO:0000256" key="2">
    <source>
        <dbReference type="ARBA" id="ARBA00022475"/>
    </source>
</evidence>
<dbReference type="PANTHER" id="PTHR33908:SF11">
    <property type="entry name" value="MEMBRANE PROTEIN"/>
    <property type="match status" value="1"/>
</dbReference>
<keyword evidence="4 10" id="KW-0808">Transferase</keyword>
<feature type="transmembrane region" description="Helical" evidence="8">
    <location>
        <begin position="68"/>
        <end position="90"/>
    </location>
</feature>
<evidence type="ECO:0000256" key="1">
    <source>
        <dbReference type="ARBA" id="ARBA00004651"/>
    </source>
</evidence>
<evidence type="ECO:0000256" key="6">
    <source>
        <dbReference type="ARBA" id="ARBA00022989"/>
    </source>
</evidence>
<evidence type="ECO:0000256" key="8">
    <source>
        <dbReference type="SAM" id="Phobius"/>
    </source>
</evidence>
<dbReference type="InterPro" id="IPR038731">
    <property type="entry name" value="RgtA/B/C-like"/>
</dbReference>
<evidence type="ECO:0000313" key="10">
    <source>
        <dbReference type="EMBL" id="RXZ30541.1"/>
    </source>
</evidence>
<gene>
    <name evidence="10" type="ORF">EO081_15340</name>
</gene>
<keyword evidence="6 8" id="KW-1133">Transmembrane helix</keyword>
<keyword evidence="7 8" id="KW-0472">Membrane</keyword>
<dbReference type="GO" id="GO:0016763">
    <property type="term" value="F:pentosyltransferase activity"/>
    <property type="evidence" value="ECO:0007669"/>
    <property type="project" value="TreeGrafter"/>
</dbReference>
<name>A0A4V1QNT5_9SPHN</name>
<keyword evidence="2" id="KW-1003">Cell membrane</keyword>
<feature type="transmembrane region" description="Helical" evidence="8">
    <location>
        <begin position="344"/>
        <end position="361"/>
    </location>
</feature>
<proteinExistence type="predicted"/>
<dbReference type="PANTHER" id="PTHR33908">
    <property type="entry name" value="MANNOSYLTRANSFERASE YKCB-RELATED"/>
    <property type="match status" value="1"/>
</dbReference>
<sequence length="563" mass="60922">MTFAKRTEPRAMARKSERLLLVAILLLAAALRLWHLDFGLPALNDPDEPVFIMTTLDMLREGRLNPGWFGHPATLLFYLLALVIVAVAGLGELLGRWSGSDAFVAAVFADPGILVLPMRGLSVAFGVVSVWLTWRLGRRVAGPRTGLAAALLLACNTVHVELSQLIRTDMLATLLMCWSMLHALSATEDSRRRHPVWAGIAAGLACAAKWPAVLVLVAPLAAGLWRARCDTRALRLLPVAPVVALGTLLLVSPYLLLDYPAVLRDLTAEARPVHLGATGYGFLGNLGWYIRHPLAQSFGWPGLALIATGAFGIRRRPAAAIVLLPTAAAILIALAAQALVWERWIVPVLPIAAILAAIGLTKVADVFPSAWRTWCGGILLLALATWMASVTIERLARHAEDPRQAATAWVRAHVPPGRTILVEHAAFDLLPYRGRLLFPLGSAGCVDVRTALNKRPSYRRVNGLRQGSAIVDLGHVDVAQLATCDADVAILSNYARYAQEPGRFARPLAVYHRLLRHHRCVATFTSGPRQSDRGAQVCIRSVPRPRPAAARVTPAGPTPAIRR</sequence>
<feature type="transmembrane region" description="Helical" evidence="8">
    <location>
        <begin position="320"/>
        <end position="338"/>
    </location>
</feature>
<feature type="transmembrane region" description="Helical" evidence="8">
    <location>
        <begin position="196"/>
        <end position="224"/>
    </location>
</feature>
<protein>
    <submittedName>
        <fullName evidence="10">Phospholipid carrier-dependent glycosyltransferase</fullName>
    </submittedName>
</protein>
<feature type="domain" description="Glycosyltransferase RgtA/B/C/D-like" evidence="9">
    <location>
        <begin position="116"/>
        <end position="255"/>
    </location>
</feature>
<dbReference type="Pfam" id="PF13231">
    <property type="entry name" value="PMT_2"/>
    <property type="match status" value="1"/>
</dbReference>
<organism evidence="10 11">
    <name type="scientific">Sphingomonas desiccabilis</name>
    <dbReference type="NCBI Taxonomy" id="429134"/>
    <lineage>
        <taxon>Bacteria</taxon>
        <taxon>Pseudomonadati</taxon>
        <taxon>Pseudomonadota</taxon>
        <taxon>Alphaproteobacteria</taxon>
        <taxon>Sphingomonadales</taxon>
        <taxon>Sphingomonadaceae</taxon>
        <taxon>Sphingomonas</taxon>
    </lineage>
</organism>
<dbReference type="GO" id="GO:0005886">
    <property type="term" value="C:plasma membrane"/>
    <property type="evidence" value="ECO:0007669"/>
    <property type="project" value="UniProtKB-SubCell"/>
</dbReference>
<accession>A0A4V1QNT5</accession>
<feature type="transmembrane region" description="Helical" evidence="8">
    <location>
        <begin position="373"/>
        <end position="392"/>
    </location>
</feature>
<keyword evidence="5 8" id="KW-0812">Transmembrane</keyword>
<dbReference type="GO" id="GO:0009103">
    <property type="term" value="P:lipopolysaccharide biosynthetic process"/>
    <property type="evidence" value="ECO:0007669"/>
    <property type="project" value="UniProtKB-ARBA"/>
</dbReference>
<dbReference type="Proteomes" id="UP000292347">
    <property type="component" value="Unassembled WGS sequence"/>
</dbReference>
<evidence type="ECO:0000256" key="3">
    <source>
        <dbReference type="ARBA" id="ARBA00022676"/>
    </source>
</evidence>
<feature type="transmembrane region" description="Helical" evidence="8">
    <location>
        <begin position="236"/>
        <end position="256"/>
    </location>
</feature>
<comment type="subcellular location">
    <subcellularLocation>
        <location evidence="1">Cell membrane</location>
        <topology evidence="1">Multi-pass membrane protein</topology>
    </subcellularLocation>
</comment>
<reference evidence="10 11" key="1">
    <citation type="submission" date="2019-01" db="EMBL/GenBank/DDBJ databases">
        <title>Sphingomonas mucosissima sp. nov. and Sphingomonas desiccabilis sp. nov., from biological soil crusts in the Colorado Plateau, USA.</title>
        <authorList>
            <person name="Zhu D."/>
        </authorList>
    </citation>
    <scope>NUCLEOTIDE SEQUENCE [LARGE SCALE GENOMIC DNA]</scope>
    <source>
        <strain evidence="10 11">CP1D</strain>
    </source>
</reference>
<feature type="transmembrane region" description="Helical" evidence="8">
    <location>
        <begin position="294"/>
        <end position="313"/>
    </location>
</feature>
<evidence type="ECO:0000313" key="11">
    <source>
        <dbReference type="Proteomes" id="UP000292347"/>
    </source>
</evidence>
<dbReference type="InterPro" id="IPR050297">
    <property type="entry name" value="LipidA_mod_glycosyltrf_83"/>
</dbReference>
<evidence type="ECO:0000256" key="5">
    <source>
        <dbReference type="ARBA" id="ARBA00022692"/>
    </source>
</evidence>
<feature type="transmembrane region" description="Helical" evidence="8">
    <location>
        <begin position="102"/>
        <end position="134"/>
    </location>
</feature>
<comment type="caution">
    <text evidence="10">The sequence shown here is derived from an EMBL/GenBank/DDBJ whole genome shotgun (WGS) entry which is preliminary data.</text>
</comment>
<evidence type="ECO:0000259" key="9">
    <source>
        <dbReference type="Pfam" id="PF13231"/>
    </source>
</evidence>
<evidence type="ECO:0000256" key="7">
    <source>
        <dbReference type="ARBA" id="ARBA00023136"/>
    </source>
</evidence>
<dbReference type="EMBL" id="SDPT01000003">
    <property type="protein sequence ID" value="RXZ30541.1"/>
    <property type="molecule type" value="Genomic_DNA"/>
</dbReference>
<dbReference type="AlphaFoldDB" id="A0A4V1QNT5"/>